<keyword evidence="7" id="KW-0687">Ribonucleoprotein</keyword>
<dbReference type="GO" id="GO:0003735">
    <property type="term" value="F:structural constituent of ribosome"/>
    <property type="evidence" value="ECO:0007669"/>
    <property type="project" value="InterPro"/>
</dbReference>
<dbReference type="SMART" id="SM00177">
    <property type="entry name" value="ARF"/>
    <property type="match status" value="1"/>
</dbReference>
<dbReference type="EMBL" id="CAJJDP010000140">
    <property type="protein sequence ID" value="CAD8206929.1"/>
    <property type="molecule type" value="Genomic_DNA"/>
</dbReference>
<dbReference type="OMA" id="PRTHIRH"/>
<dbReference type="GO" id="GO:1990904">
    <property type="term" value="C:ribonucleoprotein complex"/>
    <property type="evidence" value="ECO:0007669"/>
    <property type="project" value="UniProtKB-KW"/>
</dbReference>
<keyword evidence="3" id="KW-0547">Nucleotide-binding</keyword>
<evidence type="ECO:0000256" key="2">
    <source>
        <dbReference type="ARBA" id="ARBA00022730"/>
    </source>
</evidence>
<dbReference type="InterPro" id="IPR013025">
    <property type="entry name" value="Ribosomal_uL23-like"/>
</dbReference>
<dbReference type="OrthoDB" id="316848at2759"/>
<gene>
    <name evidence="10" type="ORF">POCTA_138.1.T1390112</name>
</gene>
<keyword evidence="11" id="KW-1185">Reference proteome</keyword>
<evidence type="ECO:0000313" key="11">
    <source>
        <dbReference type="Proteomes" id="UP000683925"/>
    </source>
</evidence>
<feature type="compositionally biased region" description="Polar residues" evidence="9">
    <location>
        <begin position="195"/>
        <end position="211"/>
    </location>
</feature>
<dbReference type="Pfam" id="PF00071">
    <property type="entry name" value="Ras"/>
    <property type="match status" value="1"/>
</dbReference>
<dbReference type="InterPro" id="IPR001806">
    <property type="entry name" value="Small_GTPase"/>
</dbReference>
<name>A0A8S1XZ96_PAROT</name>
<keyword evidence="5" id="KW-0689">Ribosomal protein</keyword>
<evidence type="ECO:0000256" key="8">
    <source>
        <dbReference type="ARBA" id="ARBA00023288"/>
    </source>
</evidence>
<dbReference type="GO" id="GO:0003924">
    <property type="term" value="F:GTPase activity"/>
    <property type="evidence" value="ECO:0007669"/>
    <property type="project" value="InterPro"/>
</dbReference>
<dbReference type="PROSITE" id="PS51421">
    <property type="entry name" value="RAS"/>
    <property type="match status" value="1"/>
</dbReference>
<dbReference type="SMART" id="SM00176">
    <property type="entry name" value="RAN"/>
    <property type="match status" value="1"/>
</dbReference>
<accession>A0A8S1XZ96</accession>
<feature type="region of interest" description="Disordered" evidence="9">
    <location>
        <begin position="190"/>
        <end position="259"/>
    </location>
</feature>
<keyword evidence="6" id="KW-0342">GTP-binding</keyword>
<dbReference type="NCBIfam" id="NF011118">
    <property type="entry name" value="PRK14548.1"/>
    <property type="match status" value="1"/>
</dbReference>
<dbReference type="PANTHER" id="PTHR47977">
    <property type="entry name" value="RAS-RELATED PROTEIN RAB"/>
    <property type="match status" value="1"/>
</dbReference>
<keyword evidence="2" id="KW-0699">rRNA-binding</keyword>
<protein>
    <submittedName>
        <fullName evidence="10">Uncharacterized protein</fullName>
    </submittedName>
</protein>
<sequence length="491" mass="55487">MKQSFQIKSDIQLCFKIVFLGSSSVGKTSIIKRFLKNEFAMKSMSTVGVACESKVITINNQQVKVQLWDTAGQERFRSLTKNYYRGCDAVVIVYDIQNMKSFEQVNGWIADFEDKCERPAIKMLLGNKIDLSREVGIELGQLFARKQKLLFQEVSAKENINIENAIIKLIEILIQARQIDSGDKVVRRGSLVEGKSNNGDMSNSGIKSSRPVSYKPPEKDASISDNSKLQVIKSGGESSQDESPYTSGPVLPQTSPPTIIVTPPEDTNAVSQDENNMWLDVSKKNKLMKKKSHCVSTLAVPLKLVHPRDSEVNRDEYLLRHNVNQGCFCSQRKKIQKIILNKMPKGQTTTTQKAQKAAKNARVAKKVIRARTHFQNRFHTAKPLALARKPRFTRLTRQLKPITKGLDFQNVLKHPLITEKDMKKMEDENTMVFYVNQKATKPQIKRAFSKIYEVKVRKVNILNTFGGKKKAYIRLGGENDALNLANKIGII</sequence>
<dbReference type="Pfam" id="PF00276">
    <property type="entry name" value="Ribosomal_L23"/>
    <property type="match status" value="1"/>
</dbReference>
<evidence type="ECO:0000256" key="6">
    <source>
        <dbReference type="ARBA" id="ARBA00023134"/>
    </source>
</evidence>
<dbReference type="SMART" id="SM00174">
    <property type="entry name" value="RHO"/>
    <property type="match status" value="1"/>
</dbReference>
<evidence type="ECO:0000256" key="3">
    <source>
        <dbReference type="ARBA" id="ARBA00022741"/>
    </source>
</evidence>
<dbReference type="HAMAP" id="MF_01369_A">
    <property type="entry name" value="Ribosomal_uL23_A"/>
    <property type="match status" value="1"/>
</dbReference>
<dbReference type="FunFam" id="3.40.50.300:FF:001129">
    <property type="entry name" value="ras-related protein Rab-44 isoform X2"/>
    <property type="match status" value="1"/>
</dbReference>
<dbReference type="CDD" id="cd00154">
    <property type="entry name" value="Rab"/>
    <property type="match status" value="1"/>
</dbReference>
<dbReference type="FunFam" id="3.30.70.330:FF:000532">
    <property type="entry name" value="50S ribosomal protein L23"/>
    <property type="match status" value="1"/>
</dbReference>
<evidence type="ECO:0000256" key="4">
    <source>
        <dbReference type="ARBA" id="ARBA00022884"/>
    </source>
</evidence>
<dbReference type="GO" id="GO:0019843">
    <property type="term" value="F:rRNA binding"/>
    <property type="evidence" value="ECO:0007669"/>
    <property type="project" value="UniProtKB-KW"/>
</dbReference>
<feature type="compositionally biased region" description="Polar residues" evidence="9">
    <location>
        <begin position="236"/>
        <end position="257"/>
    </location>
</feature>
<proteinExistence type="inferred from homology"/>
<evidence type="ECO:0000313" key="10">
    <source>
        <dbReference type="EMBL" id="CAD8206929.1"/>
    </source>
</evidence>
<dbReference type="InterPro" id="IPR050227">
    <property type="entry name" value="Rab"/>
</dbReference>
<dbReference type="PROSITE" id="PS51419">
    <property type="entry name" value="RAB"/>
    <property type="match status" value="1"/>
</dbReference>
<dbReference type="AlphaFoldDB" id="A0A8S1XZ96"/>
<dbReference type="NCBIfam" id="TIGR00231">
    <property type="entry name" value="small_GTP"/>
    <property type="match status" value="1"/>
</dbReference>
<comment type="caution">
    <text evidence="10">The sequence shown here is derived from an EMBL/GenBank/DDBJ whole genome shotgun (WGS) entry which is preliminary data.</text>
</comment>
<dbReference type="GO" id="GO:0006412">
    <property type="term" value="P:translation"/>
    <property type="evidence" value="ECO:0007669"/>
    <property type="project" value="InterPro"/>
</dbReference>
<evidence type="ECO:0000256" key="1">
    <source>
        <dbReference type="ARBA" id="ARBA00006700"/>
    </source>
</evidence>
<dbReference type="InterPro" id="IPR005225">
    <property type="entry name" value="Small_GTP-bd"/>
</dbReference>
<dbReference type="Proteomes" id="UP000683925">
    <property type="component" value="Unassembled WGS sequence"/>
</dbReference>
<dbReference type="SMART" id="SM00173">
    <property type="entry name" value="RAS"/>
    <property type="match status" value="1"/>
</dbReference>
<evidence type="ECO:0000256" key="9">
    <source>
        <dbReference type="SAM" id="MobiDB-lite"/>
    </source>
</evidence>
<evidence type="ECO:0000256" key="5">
    <source>
        <dbReference type="ARBA" id="ARBA00022980"/>
    </source>
</evidence>
<dbReference type="GO" id="GO:0005840">
    <property type="term" value="C:ribosome"/>
    <property type="evidence" value="ECO:0007669"/>
    <property type="project" value="UniProtKB-KW"/>
</dbReference>
<evidence type="ECO:0000256" key="7">
    <source>
        <dbReference type="ARBA" id="ARBA00023274"/>
    </source>
</evidence>
<dbReference type="SMART" id="SM00175">
    <property type="entry name" value="RAB"/>
    <property type="match status" value="1"/>
</dbReference>
<keyword evidence="8" id="KW-0449">Lipoprotein</keyword>
<keyword evidence="4" id="KW-0694">RNA-binding</keyword>
<organism evidence="10 11">
    <name type="scientific">Paramecium octaurelia</name>
    <dbReference type="NCBI Taxonomy" id="43137"/>
    <lineage>
        <taxon>Eukaryota</taxon>
        <taxon>Sar</taxon>
        <taxon>Alveolata</taxon>
        <taxon>Ciliophora</taxon>
        <taxon>Intramacronucleata</taxon>
        <taxon>Oligohymenophorea</taxon>
        <taxon>Peniculida</taxon>
        <taxon>Parameciidae</taxon>
        <taxon>Paramecium</taxon>
    </lineage>
</organism>
<comment type="similarity">
    <text evidence="1">Belongs to the universal ribosomal protein uL23 family.</text>
</comment>
<dbReference type="GO" id="GO:0005525">
    <property type="term" value="F:GTP binding"/>
    <property type="evidence" value="ECO:0007669"/>
    <property type="project" value="UniProtKB-KW"/>
</dbReference>
<reference evidence="10" key="1">
    <citation type="submission" date="2021-01" db="EMBL/GenBank/DDBJ databases">
        <authorList>
            <consortium name="Genoscope - CEA"/>
            <person name="William W."/>
        </authorList>
    </citation>
    <scope>NUCLEOTIDE SEQUENCE</scope>
</reference>